<keyword evidence="1" id="KW-0812">Transmembrane</keyword>
<evidence type="ECO:0000256" key="1">
    <source>
        <dbReference type="SAM" id="Phobius"/>
    </source>
</evidence>
<feature type="transmembrane region" description="Helical" evidence="1">
    <location>
        <begin position="90"/>
        <end position="110"/>
    </location>
</feature>
<dbReference type="EMBL" id="CP042914">
    <property type="protein sequence ID" value="QEG39438.1"/>
    <property type="molecule type" value="Genomic_DNA"/>
</dbReference>
<evidence type="ECO:0000313" key="2">
    <source>
        <dbReference type="EMBL" id="QEG39438.1"/>
    </source>
</evidence>
<dbReference type="RefSeq" id="WP_068132452.1">
    <property type="nucleotide sequence ID" value="NZ_CP042914.1"/>
</dbReference>
<gene>
    <name evidence="2" type="ORF">UC8_14330</name>
</gene>
<dbReference type="KEGG" id="rul:UC8_14330"/>
<keyword evidence="1" id="KW-1133">Transmembrane helix</keyword>
<protein>
    <submittedName>
        <fullName evidence="2">Uncharacterized protein</fullName>
    </submittedName>
</protein>
<proteinExistence type="predicted"/>
<reference evidence="2 3" key="1">
    <citation type="submission" date="2019-08" db="EMBL/GenBank/DDBJ databases">
        <title>Deep-cultivation of Planctomycetes and their phenomic and genomic characterization uncovers novel biology.</title>
        <authorList>
            <person name="Wiegand S."/>
            <person name="Jogler M."/>
            <person name="Boedeker C."/>
            <person name="Pinto D."/>
            <person name="Vollmers J."/>
            <person name="Rivas-Marin E."/>
            <person name="Kohn T."/>
            <person name="Peeters S.H."/>
            <person name="Heuer A."/>
            <person name="Rast P."/>
            <person name="Oberbeckmann S."/>
            <person name="Bunk B."/>
            <person name="Jeske O."/>
            <person name="Meyerdierks A."/>
            <person name="Storesund J.E."/>
            <person name="Kallscheuer N."/>
            <person name="Luecker S."/>
            <person name="Lage O.M."/>
            <person name="Pohl T."/>
            <person name="Merkel B.J."/>
            <person name="Hornburger P."/>
            <person name="Mueller R.-W."/>
            <person name="Bruemmer F."/>
            <person name="Labrenz M."/>
            <person name="Spormann A.M."/>
            <person name="Op den Camp H."/>
            <person name="Overmann J."/>
            <person name="Amann R."/>
            <person name="Jetten M.S.M."/>
            <person name="Mascher T."/>
            <person name="Medema M.H."/>
            <person name="Devos D.P."/>
            <person name="Kaster A.-K."/>
            <person name="Ovreas L."/>
            <person name="Rohde M."/>
            <person name="Galperin M.Y."/>
            <person name="Jogler C."/>
        </authorList>
    </citation>
    <scope>NUCLEOTIDE SEQUENCE [LARGE SCALE GENOMIC DNA]</scope>
    <source>
        <strain evidence="2 3">UC8</strain>
    </source>
</reference>
<sequence length="171" mass="19247">MRPTHCPVCEAALAADAVLCIECGYHLERGQRVRAETSATRRREALDANPYAPIADVEPIDDRKQYRLDDQSAQRAKAIADDAFAFSTTLLLVLLFMCPFWVLAVPYAAVRFAMWCHMRRRYPELRQPNSLSPYADIAVRFDEARNRYLFAIGFPALVAALVGLLVAANSR</sequence>
<organism evidence="2 3">
    <name type="scientific">Roseimaritima ulvae</name>
    <dbReference type="NCBI Taxonomy" id="980254"/>
    <lineage>
        <taxon>Bacteria</taxon>
        <taxon>Pseudomonadati</taxon>
        <taxon>Planctomycetota</taxon>
        <taxon>Planctomycetia</taxon>
        <taxon>Pirellulales</taxon>
        <taxon>Pirellulaceae</taxon>
        <taxon>Roseimaritima</taxon>
    </lineage>
</organism>
<dbReference type="AlphaFoldDB" id="A0A5B9QK50"/>
<feature type="transmembrane region" description="Helical" evidence="1">
    <location>
        <begin position="148"/>
        <end position="168"/>
    </location>
</feature>
<keyword evidence="3" id="KW-1185">Reference proteome</keyword>
<dbReference type="Proteomes" id="UP000325286">
    <property type="component" value="Chromosome"/>
</dbReference>
<keyword evidence="1" id="KW-0472">Membrane</keyword>
<name>A0A5B9QK50_9BACT</name>
<evidence type="ECO:0000313" key="3">
    <source>
        <dbReference type="Proteomes" id="UP000325286"/>
    </source>
</evidence>
<accession>A0A5B9QK50</accession>